<evidence type="ECO:0000256" key="1">
    <source>
        <dbReference type="ARBA" id="ARBA00000900"/>
    </source>
</evidence>
<dbReference type="EMBL" id="JRKL02000735">
    <property type="protein sequence ID" value="KAF3968725.1"/>
    <property type="molecule type" value="Genomic_DNA"/>
</dbReference>
<dbReference type="Proteomes" id="UP000737018">
    <property type="component" value="Unassembled WGS sequence"/>
</dbReference>
<evidence type="ECO:0000256" key="11">
    <source>
        <dbReference type="ARBA" id="ARBA00035113"/>
    </source>
</evidence>
<feature type="compositionally biased region" description="Basic and acidic residues" evidence="13">
    <location>
        <begin position="320"/>
        <end position="338"/>
    </location>
</feature>
<dbReference type="PANTHER" id="PTHR22938:SF19">
    <property type="entry name" value="RING-TYPE E3 UBIQUITIN TRANSFERASE"/>
    <property type="match status" value="1"/>
</dbReference>
<dbReference type="SMART" id="SM00355">
    <property type="entry name" value="ZnF_C2H2"/>
    <property type="match status" value="4"/>
</dbReference>
<dbReference type="PROSITE" id="PS50089">
    <property type="entry name" value="ZF_RING_2"/>
    <property type="match status" value="1"/>
</dbReference>
<feature type="region of interest" description="Disordered" evidence="13">
    <location>
        <begin position="352"/>
        <end position="374"/>
    </location>
</feature>
<evidence type="ECO:0000313" key="15">
    <source>
        <dbReference type="EMBL" id="KAF3968725.1"/>
    </source>
</evidence>
<evidence type="ECO:0000256" key="6">
    <source>
        <dbReference type="ARBA" id="ARBA00022553"/>
    </source>
</evidence>
<evidence type="ECO:0000256" key="8">
    <source>
        <dbReference type="ARBA" id="ARBA00022723"/>
    </source>
</evidence>
<sequence length="847" mass="94551">MFFLSVLTNQKSLRKRYTMDDSCVVCAETLLWVAYGSCGHREVCSTCVIRLRFICDDRRCCLCKSESNIIFVTKALGDYTRMINDFSVFPADPTEGQVGQYWYHEGTQAYFDDMDHYKMIKAMCKLSCIVCDKKNEQRNEGSKRRAGFKNIEQLRGHLFHQHRLFMCSLCLEGRKIFISEQKLYEKSQLNQHIKTGDSEVDGTESERGGFMGHPICEFCQNPHYGDNELYLHMSTEHYTCHICQRRHPGQYEYYKDYDDLEIHFRQDHHLCENEACIAKKFVVFTNESELKRHNAMEHGGHMSRCKRNAALQIRTSFQYRRNEQDRQGRGRVSHSDLSDNRLSLAIQASLETANTEHHHHASSSAQAVSNHQARDTASITNAFESLATRESETPSRQSPASAQNTTGTLEESSFPPLPVASRRSRQKFRNHSEGNTMAACLRRRNNGAVTVLHSSQAWPAASHLTSSSTSSSLSNLPSSSQRKPVKVNESSSSSYTSPAQSRLAKAHLVASSNFAGSPRISGSTNQVGHSVSNPNLVDRRSFDTSLSSFPPVSSSQTNKAPSSSHPLPKVEDVQNANKNLVEKIRAALEFDENKFAAFREISTEYRQGVIDAGEYLAYVFQFGLSHLVLELARLCPDPRKQKELVETYNFNMTVGSSESISSSNGGRSKNKKSSKKGKEKCEANAFHSSKDALADSIMSSVKSFQSNYKPYEDEVEVLSKDGYRSTKGKLKASVDDGLSNLISTHHSRMEPKSENGSHLAGGGSTKNVETGGVGNKPKKKISKFLRNRLGNDAAELLDLGDSDPGPGQTEEKSDGGKEPPGGWPVHGVWQNGGGRRLVSITQRDPRK</sequence>
<feature type="compositionally biased region" description="Low complexity" evidence="13">
    <location>
        <begin position="490"/>
        <end position="499"/>
    </location>
</feature>
<gene>
    <name evidence="15" type="ORF">CMV_007415</name>
</gene>
<feature type="domain" description="RING-type" evidence="14">
    <location>
        <begin position="23"/>
        <end position="64"/>
    </location>
</feature>
<keyword evidence="6" id="KW-0597">Phosphoprotein</keyword>
<feature type="region of interest" description="Disordered" evidence="13">
    <location>
        <begin position="656"/>
        <end position="682"/>
    </location>
</feature>
<feature type="compositionally biased region" description="Low complexity" evidence="13">
    <location>
        <begin position="656"/>
        <end position="667"/>
    </location>
</feature>
<dbReference type="InterPro" id="IPR056437">
    <property type="entry name" value="Znf-C2H2_ZNF598/HEL2"/>
</dbReference>
<comment type="subcellular location">
    <subcellularLocation>
        <location evidence="2">Cytoplasm</location>
    </subcellularLocation>
</comment>
<dbReference type="InterPro" id="IPR041888">
    <property type="entry name" value="RING-HC_ZNF598/HEL2"/>
</dbReference>
<dbReference type="GO" id="GO:0005737">
    <property type="term" value="C:cytoplasm"/>
    <property type="evidence" value="ECO:0007669"/>
    <property type="project" value="UniProtKB-SubCell"/>
</dbReference>
<evidence type="ECO:0000256" key="4">
    <source>
        <dbReference type="ARBA" id="ARBA00012483"/>
    </source>
</evidence>
<feature type="compositionally biased region" description="Low complexity" evidence="13">
    <location>
        <begin position="464"/>
        <end position="480"/>
    </location>
</feature>
<dbReference type="Pfam" id="PF25447">
    <property type="entry name" value="RING_ZNF598"/>
    <property type="match status" value="1"/>
</dbReference>
<evidence type="ECO:0000256" key="3">
    <source>
        <dbReference type="ARBA" id="ARBA00004906"/>
    </source>
</evidence>
<dbReference type="InterPro" id="IPR044288">
    <property type="entry name" value="ZNF598/HEL2"/>
</dbReference>
<dbReference type="GO" id="GO:0016567">
    <property type="term" value="P:protein ubiquitination"/>
    <property type="evidence" value="ECO:0007669"/>
    <property type="project" value="TreeGrafter"/>
</dbReference>
<dbReference type="PANTHER" id="PTHR22938">
    <property type="entry name" value="ZINC FINGER PROTEIN 598"/>
    <property type="match status" value="1"/>
</dbReference>
<feature type="region of interest" description="Disordered" evidence="13">
    <location>
        <begin position="745"/>
        <end position="847"/>
    </location>
</feature>
<feature type="compositionally biased region" description="Polar residues" evidence="13">
    <location>
        <begin position="394"/>
        <end position="411"/>
    </location>
</feature>
<evidence type="ECO:0000313" key="16">
    <source>
        <dbReference type="Proteomes" id="UP000737018"/>
    </source>
</evidence>
<protein>
    <recommendedName>
        <fullName evidence="4">RING-type E3 ubiquitin transferase</fullName>
        <ecNumber evidence="4">2.3.2.27</ecNumber>
    </recommendedName>
</protein>
<evidence type="ECO:0000256" key="12">
    <source>
        <dbReference type="PROSITE-ProRule" id="PRU00175"/>
    </source>
</evidence>
<dbReference type="AlphaFoldDB" id="A0A8J4VSQ7"/>
<comment type="catalytic activity">
    <reaction evidence="1">
        <text>S-ubiquitinyl-[E2 ubiquitin-conjugating enzyme]-L-cysteine + [acceptor protein]-L-lysine = [E2 ubiquitin-conjugating enzyme]-L-cysteine + N(6)-ubiquitinyl-[acceptor protein]-L-lysine.</text>
        <dbReference type="EC" id="2.3.2.27"/>
    </reaction>
</comment>
<feature type="compositionally biased region" description="Basic residues" evidence="13">
    <location>
        <begin position="668"/>
        <end position="678"/>
    </location>
</feature>
<evidence type="ECO:0000256" key="9">
    <source>
        <dbReference type="ARBA" id="ARBA00022771"/>
    </source>
</evidence>
<evidence type="ECO:0000256" key="10">
    <source>
        <dbReference type="ARBA" id="ARBA00022833"/>
    </source>
</evidence>
<comment type="similarity">
    <text evidence="11">Belongs to the ZNF598/HEL2 family.</text>
</comment>
<keyword evidence="7" id="KW-0808">Transferase</keyword>
<evidence type="ECO:0000256" key="5">
    <source>
        <dbReference type="ARBA" id="ARBA00022490"/>
    </source>
</evidence>
<keyword evidence="16" id="KW-1185">Reference proteome</keyword>
<feature type="compositionally biased region" description="Polar residues" evidence="13">
    <location>
        <begin position="556"/>
        <end position="565"/>
    </location>
</feature>
<feature type="region of interest" description="Disordered" evidence="13">
    <location>
        <begin position="318"/>
        <end position="338"/>
    </location>
</feature>
<proteinExistence type="inferred from homology"/>
<accession>A0A8J4VSQ7</accession>
<feature type="compositionally biased region" description="Polar residues" evidence="13">
    <location>
        <begin position="517"/>
        <end position="535"/>
    </location>
</feature>
<dbReference type="CDD" id="cd16615">
    <property type="entry name" value="RING-HC_ZNF598"/>
    <property type="match status" value="1"/>
</dbReference>
<dbReference type="OrthoDB" id="3838338at2759"/>
<keyword evidence="5" id="KW-0963">Cytoplasm</keyword>
<dbReference type="Pfam" id="PF23230">
    <property type="entry name" value="zf-C2H2_13"/>
    <property type="match status" value="1"/>
</dbReference>
<feature type="region of interest" description="Disordered" evidence="13">
    <location>
        <begin position="387"/>
        <end position="439"/>
    </location>
</feature>
<evidence type="ECO:0000256" key="7">
    <source>
        <dbReference type="ARBA" id="ARBA00022679"/>
    </source>
</evidence>
<evidence type="ECO:0000256" key="13">
    <source>
        <dbReference type="SAM" id="MobiDB-lite"/>
    </source>
</evidence>
<dbReference type="GO" id="GO:0072344">
    <property type="term" value="P:rescue of stalled ribosome"/>
    <property type="evidence" value="ECO:0007669"/>
    <property type="project" value="InterPro"/>
</dbReference>
<feature type="region of interest" description="Disordered" evidence="13">
    <location>
        <begin position="517"/>
        <end position="536"/>
    </location>
</feature>
<keyword evidence="10" id="KW-0862">Zinc</keyword>
<dbReference type="GO" id="GO:0043022">
    <property type="term" value="F:ribosome binding"/>
    <property type="evidence" value="ECO:0007669"/>
    <property type="project" value="TreeGrafter"/>
</dbReference>
<dbReference type="Pfam" id="PF23202">
    <property type="entry name" value="PAH_ZNF598"/>
    <property type="match status" value="1"/>
</dbReference>
<keyword evidence="8" id="KW-0479">Metal-binding</keyword>
<name>A0A8J4VSQ7_9ROSI</name>
<organism evidence="15 16">
    <name type="scientific">Castanea mollissima</name>
    <name type="common">Chinese chestnut</name>
    <dbReference type="NCBI Taxonomy" id="60419"/>
    <lineage>
        <taxon>Eukaryota</taxon>
        <taxon>Viridiplantae</taxon>
        <taxon>Streptophyta</taxon>
        <taxon>Embryophyta</taxon>
        <taxon>Tracheophyta</taxon>
        <taxon>Spermatophyta</taxon>
        <taxon>Magnoliopsida</taxon>
        <taxon>eudicotyledons</taxon>
        <taxon>Gunneridae</taxon>
        <taxon>Pentapetalae</taxon>
        <taxon>rosids</taxon>
        <taxon>fabids</taxon>
        <taxon>Fagales</taxon>
        <taxon>Fagaceae</taxon>
        <taxon>Castanea</taxon>
    </lineage>
</organism>
<comment type="caution">
    <text evidence="15">The sequence shown here is derived from an EMBL/GenBank/DDBJ whole genome shotgun (WGS) entry which is preliminary data.</text>
</comment>
<dbReference type="InterPro" id="IPR057634">
    <property type="entry name" value="PAH_ZNF598/HEL2"/>
</dbReference>
<dbReference type="GO" id="GO:0008270">
    <property type="term" value="F:zinc ion binding"/>
    <property type="evidence" value="ECO:0007669"/>
    <property type="project" value="UniProtKB-KW"/>
</dbReference>
<feature type="region of interest" description="Disordered" evidence="13">
    <location>
        <begin position="464"/>
        <end position="499"/>
    </location>
</feature>
<reference evidence="15" key="1">
    <citation type="submission" date="2020-03" db="EMBL/GenBank/DDBJ databases">
        <title>Castanea mollissima Vanexum genome sequencing.</title>
        <authorList>
            <person name="Staton M."/>
        </authorList>
    </citation>
    <scope>NUCLEOTIDE SEQUENCE</scope>
    <source>
        <tissue evidence="15">Leaf</tissue>
    </source>
</reference>
<feature type="region of interest" description="Disordered" evidence="13">
    <location>
        <begin position="547"/>
        <end position="571"/>
    </location>
</feature>
<evidence type="ECO:0000259" key="14">
    <source>
        <dbReference type="PROSITE" id="PS50089"/>
    </source>
</evidence>
<feature type="compositionally biased region" description="Low complexity" evidence="13">
    <location>
        <begin position="362"/>
        <end position="371"/>
    </location>
</feature>
<dbReference type="InterPro" id="IPR013087">
    <property type="entry name" value="Znf_C2H2_type"/>
</dbReference>
<keyword evidence="9 12" id="KW-0863">Zinc-finger</keyword>
<dbReference type="EC" id="2.3.2.27" evidence="4"/>
<dbReference type="GO" id="GO:0061630">
    <property type="term" value="F:ubiquitin protein ligase activity"/>
    <property type="evidence" value="ECO:0007669"/>
    <property type="project" value="UniProtKB-EC"/>
</dbReference>
<evidence type="ECO:0000256" key="2">
    <source>
        <dbReference type="ARBA" id="ARBA00004496"/>
    </source>
</evidence>
<comment type="pathway">
    <text evidence="3">Protein modification; protein ubiquitination.</text>
</comment>
<feature type="compositionally biased region" description="Basic residues" evidence="13">
    <location>
        <begin position="776"/>
        <end position="786"/>
    </location>
</feature>
<dbReference type="InterPro" id="IPR001841">
    <property type="entry name" value="Znf_RING"/>
</dbReference>